<feature type="compositionally biased region" description="Low complexity" evidence="1">
    <location>
        <begin position="47"/>
        <end position="66"/>
    </location>
</feature>
<comment type="caution">
    <text evidence="2">The sequence shown here is derived from an EMBL/GenBank/DDBJ whole genome shotgun (WGS) entry which is preliminary data.</text>
</comment>
<keyword evidence="3" id="KW-1185">Reference proteome</keyword>
<accession>A0A6C2C6P9</accession>
<name>A0A6C2C6P9_9LACO</name>
<reference evidence="2 3" key="1">
    <citation type="submission" date="2019-01" db="EMBL/GenBank/DDBJ databases">
        <title>Weissella sp. nov., a novel lactic acid bacterium isolated from animal feces.</title>
        <authorList>
            <person name="Wang L.-T."/>
        </authorList>
    </citation>
    <scope>NUCLEOTIDE SEQUENCE [LARGE SCALE GENOMIC DNA]</scope>
    <source>
        <strain evidence="2 3">8H-2</strain>
    </source>
</reference>
<feature type="region of interest" description="Disordered" evidence="1">
    <location>
        <begin position="36"/>
        <end position="99"/>
    </location>
</feature>
<feature type="compositionally biased region" description="Basic and acidic residues" evidence="1">
    <location>
        <begin position="67"/>
        <end position="82"/>
    </location>
</feature>
<dbReference type="RefSeq" id="WP_148622653.1">
    <property type="nucleotide sequence ID" value="NZ_SDGZ01000014.1"/>
</dbReference>
<proteinExistence type="predicted"/>
<dbReference type="EMBL" id="SDGZ01000014">
    <property type="protein sequence ID" value="TYC49661.1"/>
    <property type="molecule type" value="Genomic_DNA"/>
</dbReference>
<dbReference type="AlphaFoldDB" id="A0A6C2C6P9"/>
<evidence type="ECO:0000313" key="3">
    <source>
        <dbReference type="Proteomes" id="UP000371977"/>
    </source>
</evidence>
<gene>
    <name evidence="2" type="ORF">ESZ50_05840</name>
</gene>
<sequence>MYKRIRGKIFLSVGTFIFLSGYMDAVRADSIIYNPLNPHEQVTPVDEQSTPEEPAQAPAPASSEDTPAPKEKPKPKADQKQLEHKKRKKHDQRSLFERSVLEVPMPHSFDLDGDGGYGYEQTATGIRMRVLSGVFMIRS</sequence>
<dbReference type="Proteomes" id="UP000371977">
    <property type="component" value="Unassembled WGS sequence"/>
</dbReference>
<protein>
    <submittedName>
        <fullName evidence="2">Uncharacterized protein</fullName>
    </submittedName>
</protein>
<organism evidence="2 3">
    <name type="scientific">Weissella muntiaci</name>
    <dbReference type="NCBI Taxonomy" id="2508881"/>
    <lineage>
        <taxon>Bacteria</taxon>
        <taxon>Bacillati</taxon>
        <taxon>Bacillota</taxon>
        <taxon>Bacilli</taxon>
        <taxon>Lactobacillales</taxon>
        <taxon>Lactobacillaceae</taxon>
        <taxon>Weissella</taxon>
    </lineage>
</organism>
<evidence type="ECO:0000313" key="2">
    <source>
        <dbReference type="EMBL" id="TYC49661.1"/>
    </source>
</evidence>
<evidence type="ECO:0000256" key="1">
    <source>
        <dbReference type="SAM" id="MobiDB-lite"/>
    </source>
</evidence>